<feature type="domain" description="MacB-like periplasmic core" evidence="9">
    <location>
        <begin position="21"/>
        <end position="197"/>
    </location>
</feature>
<reference evidence="10 11" key="1">
    <citation type="submission" date="2020-06" db="EMBL/GenBank/DDBJ databases">
        <title>Rheinheimera sp. nov., a marine bacterium isolated from coastal.</title>
        <authorList>
            <person name="Yu Q."/>
            <person name="Qi Y."/>
            <person name="Pu J."/>
        </authorList>
    </citation>
    <scope>NUCLEOTIDE SEQUENCE [LARGE SCALE GENOMIC DNA]</scope>
    <source>
        <strain evidence="10 11">YQF-2</strain>
    </source>
</reference>
<evidence type="ECO:0000256" key="3">
    <source>
        <dbReference type="ARBA" id="ARBA00022692"/>
    </source>
</evidence>
<keyword evidence="11" id="KW-1185">Reference proteome</keyword>
<evidence type="ECO:0000256" key="5">
    <source>
        <dbReference type="ARBA" id="ARBA00023136"/>
    </source>
</evidence>
<feature type="transmembrane region" description="Helical" evidence="7">
    <location>
        <begin position="389"/>
        <end position="408"/>
    </location>
</feature>
<feature type="domain" description="ABC3 transporter permease C-terminal" evidence="8">
    <location>
        <begin position="689"/>
        <end position="799"/>
    </location>
</feature>
<dbReference type="EMBL" id="JABSOD010000028">
    <property type="protein sequence ID" value="NRQ44375.1"/>
    <property type="molecule type" value="Genomic_DNA"/>
</dbReference>
<gene>
    <name evidence="10" type="ORF">HRH59_17700</name>
</gene>
<evidence type="ECO:0000259" key="9">
    <source>
        <dbReference type="Pfam" id="PF12704"/>
    </source>
</evidence>
<dbReference type="Pfam" id="PF02687">
    <property type="entry name" value="FtsX"/>
    <property type="match status" value="2"/>
</dbReference>
<feature type="transmembrane region" description="Helical" evidence="7">
    <location>
        <begin position="362"/>
        <end position="383"/>
    </location>
</feature>
<comment type="subcellular location">
    <subcellularLocation>
        <location evidence="1">Cell membrane</location>
        <topology evidence="1">Multi-pass membrane protein</topology>
    </subcellularLocation>
</comment>
<evidence type="ECO:0000256" key="4">
    <source>
        <dbReference type="ARBA" id="ARBA00022989"/>
    </source>
</evidence>
<dbReference type="PANTHER" id="PTHR30572:SF4">
    <property type="entry name" value="ABC TRANSPORTER PERMEASE YTRF"/>
    <property type="match status" value="1"/>
</dbReference>
<dbReference type="InterPro" id="IPR003838">
    <property type="entry name" value="ABC3_permease_C"/>
</dbReference>
<keyword evidence="4 7" id="KW-1133">Transmembrane helix</keyword>
<keyword evidence="5 7" id="KW-0472">Membrane</keyword>
<evidence type="ECO:0000313" key="10">
    <source>
        <dbReference type="EMBL" id="NRQ44375.1"/>
    </source>
</evidence>
<evidence type="ECO:0000313" key="11">
    <source>
        <dbReference type="Proteomes" id="UP000523161"/>
    </source>
</evidence>
<dbReference type="RefSeq" id="WP_173502602.1">
    <property type="nucleotide sequence ID" value="NZ_JABSOD010000028.1"/>
</dbReference>
<feature type="transmembrane region" description="Helical" evidence="7">
    <location>
        <begin position="278"/>
        <end position="297"/>
    </location>
</feature>
<dbReference type="Proteomes" id="UP000523161">
    <property type="component" value="Unassembled WGS sequence"/>
</dbReference>
<dbReference type="InterPro" id="IPR050250">
    <property type="entry name" value="Macrolide_Exporter_MacB"/>
</dbReference>
<keyword evidence="2" id="KW-1003">Cell membrane</keyword>
<feature type="transmembrane region" description="Helical" evidence="7">
    <location>
        <begin position="685"/>
        <end position="708"/>
    </location>
</feature>
<feature type="transmembrane region" description="Helical" evidence="7">
    <location>
        <begin position="729"/>
        <end position="755"/>
    </location>
</feature>
<name>A0A7Y5AUU1_9GAMM</name>
<comment type="similarity">
    <text evidence="6">Belongs to the ABC-4 integral membrane protein family.</text>
</comment>
<feature type="transmembrane region" description="Helical" evidence="7">
    <location>
        <begin position="20"/>
        <end position="41"/>
    </location>
</feature>
<feature type="transmembrane region" description="Helical" evidence="7">
    <location>
        <begin position="333"/>
        <end position="355"/>
    </location>
</feature>
<feature type="transmembrane region" description="Helical" evidence="7">
    <location>
        <begin position="771"/>
        <end position="796"/>
    </location>
</feature>
<feature type="domain" description="ABC3 transporter permease C-terminal" evidence="8">
    <location>
        <begin position="283"/>
        <end position="398"/>
    </location>
</feature>
<evidence type="ECO:0000256" key="1">
    <source>
        <dbReference type="ARBA" id="ARBA00004651"/>
    </source>
</evidence>
<evidence type="ECO:0000259" key="8">
    <source>
        <dbReference type="Pfam" id="PF02687"/>
    </source>
</evidence>
<protein>
    <submittedName>
        <fullName evidence="10">FtsX-like permease family protein</fullName>
    </submittedName>
</protein>
<dbReference type="GO" id="GO:0022857">
    <property type="term" value="F:transmembrane transporter activity"/>
    <property type="evidence" value="ECO:0007669"/>
    <property type="project" value="TreeGrafter"/>
</dbReference>
<dbReference type="InterPro" id="IPR025857">
    <property type="entry name" value="MacB_PCD"/>
</dbReference>
<dbReference type="PANTHER" id="PTHR30572">
    <property type="entry name" value="MEMBRANE COMPONENT OF TRANSPORTER-RELATED"/>
    <property type="match status" value="1"/>
</dbReference>
<proteinExistence type="inferred from homology"/>
<dbReference type="AlphaFoldDB" id="A0A7Y5AUU1"/>
<accession>A0A7Y5AUU1</accession>
<evidence type="ECO:0000256" key="2">
    <source>
        <dbReference type="ARBA" id="ARBA00022475"/>
    </source>
</evidence>
<evidence type="ECO:0000256" key="7">
    <source>
        <dbReference type="SAM" id="Phobius"/>
    </source>
</evidence>
<feature type="transmembrane region" description="Helical" evidence="7">
    <location>
        <begin position="420"/>
        <end position="441"/>
    </location>
</feature>
<evidence type="ECO:0000256" key="6">
    <source>
        <dbReference type="ARBA" id="ARBA00038076"/>
    </source>
</evidence>
<dbReference type="Pfam" id="PF12704">
    <property type="entry name" value="MacB_PCD"/>
    <property type="match status" value="1"/>
</dbReference>
<sequence length="809" mass="91247">MWFHYLLTALRHFKSQLRYQLLNLTGLAIGLTSSLMILTFLMQEISYDKQHPAISYRLDIQFNSLDNSRLAQVAGNMAPYLLQKQLITNALRIHRQSLTVHNRQLVNTLEQVAYTDPSLVDFFKITVQQGSIESVYQKPGSIALTASSAINLFGTAEALQQTFQDHDGNIWTVVAILDELPQETHLQFSAIASIDSLVMIEGNGRLDSWMRNDFYTYVQFTKSPKDSDRKLISDTLAQPLKNIVPQLELEFHLLKTSDIHLNGSSIGEMKFNGSKVQFYLFVAIAIIVLFVALFNYINFATALASKRALEVGVRQISGASKTQLMWQFLLESALFTLFASAIAFLLSALLLPYFGHYLQRELTIYQLLTPTYLALLFTGYLIISVTAGFYPALTLSNLAILSALRGAGLRGRSGRWFQQTLLFLQLVVSIALLIWVGHIALQLKMLQQIPVGYSSSNRLVAMHIDNEFLQQRFAHLQFELKQHSNIISVSAADAIPTEDKALFMQVRRQLRPELKLPNVMVNNIYPDFISTLNIPLLSGRELNIEDMTLTKNGYQRGQEFPVVLNMLAVQALGWSSAEQALGKRLDFSEHPDFSYARSALIVGIVDNYYLTSIHQPMRPQVLVTGMPMLSDASIILHVENDAERFAKSLFEQSWKRVSDKDLPAIELLSSRFRQLHQNDQLNGELTALATAMTVMIVSFGLMGCASYSTQRRLSELAIRKVLGASMTKLVLLLSRQFLFTVTFASLVAIIIAWWLTTNWLSSFSMQVPLNYWLFTMAPLSAIGLVLGITFLSLSLFRQYSLSTLLKREV</sequence>
<organism evidence="10 11">
    <name type="scientific">Rheinheimera lutimaris</name>
    <dbReference type="NCBI Taxonomy" id="2740584"/>
    <lineage>
        <taxon>Bacteria</taxon>
        <taxon>Pseudomonadati</taxon>
        <taxon>Pseudomonadota</taxon>
        <taxon>Gammaproteobacteria</taxon>
        <taxon>Chromatiales</taxon>
        <taxon>Chromatiaceae</taxon>
        <taxon>Rheinheimera</taxon>
    </lineage>
</organism>
<comment type="caution">
    <text evidence="10">The sequence shown here is derived from an EMBL/GenBank/DDBJ whole genome shotgun (WGS) entry which is preliminary data.</text>
</comment>
<keyword evidence="3 7" id="KW-0812">Transmembrane</keyword>
<dbReference type="GO" id="GO:0005886">
    <property type="term" value="C:plasma membrane"/>
    <property type="evidence" value="ECO:0007669"/>
    <property type="project" value="UniProtKB-SubCell"/>
</dbReference>